<reference evidence="1" key="2">
    <citation type="submission" date="2025-08" db="UniProtKB">
        <authorList>
            <consortium name="Ensembl"/>
        </authorList>
    </citation>
    <scope>IDENTIFICATION</scope>
</reference>
<dbReference type="PANTHER" id="PTHR12138">
    <property type="entry name" value="PRIMATE-EXPANDED PROTEIN FAMILY"/>
    <property type="match status" value="1"/>
</dbReference>
<reference evidence="1" key="3">
    <citation type="submission" date="2025-09" db="UniProtKB">
        <authorList>
            <consortium name="Ensembl"/>
        </authorList>
    </citation>
    <scope>IDENTIFICATION</scope>
</reference>
<sequence length="85" mass="8979">MISAHCNLCLSSSSDSPASASQVSVITGAHHHTWLMFVFLAETVFCHVGQASLELLISSDLPTLASESIGITSVSHCARPNRVNV</sequence>
<dbReference type="PANTHER" id="PTHR12138:SF152">
    <property type="entry name" value="C2H2-TYPE DOMAIN-CONTAINING PROTEIN"/>
    <property type="match status" value="1"/>
</dbReference>
<dbReference type="Ensembl" id="ENSMFAT00000100355.1">
    <property type="protein sequence ID" value="ENSMFAP00000053290.1"/>
    <property type="gene ID" value="ENSMFAG00000051320.1"/>
</dbReference>
<organism evidence="1 2">
    <name type="scientific">Macaca fascicularis</name>
    <name type="common">Crab-eating macaque</name>
    <name type="synonym">Cynomolgus monkey</name>
    <dbReference type="NCBI Taxonomy" id="9541"/>
    <lineage>
        <taxon>Eukaryota</taxon>
        <taxon>Metazoa</taxon>
        <taxon>Chordata</taxon>
        <taxon>Craniata</taxon>
        <taxon>Vertebrata</taxon>
        <taxon>Euteleostomi</taxon>
        <taxon>Mammalia</taxon>
        <taxon>Eutheria</taxon>
        <taxon>Euarchontoglires</taxon>
        <taxon>Primates</taxon>
        <taxon>Haplorrhini</taxon>
        <taxon>Catarrhini</taxon>
        <taxon>Cercopithecidae</taxon>
        <taxon>Cercopithecinae</taxon>
        <taxon>Macaca</taxon>
    </lineage>
</organism>
<evidence type="ECO:0000313" key="1">
    <source>
        <dbReference type="Ensembl" id="ENSMFAP00000053290.1"/>
    </source>
</evidence>
<dbReference type="PRINTS" id="PR02045">
    <property type="entry name" value="F138DOMAIN"/>
</dbReference>
<dbReference type="Proteomes" id="UP000233100">
    <property type="component" value="Chromosome 14"/>
</dbReference>
<proteinExistence type="predicted"/>
<dbReference type="AlphaFoldDB" id="A0A7N9CS48"/>
<accession>A0A7N9CS48</accession>
<reference evidence="1 2" key="1">
    <citation type="submission" date="2013-03" db="EMBL/GenBank/DDBJ databases">
        <authorList>
            <person name="Warren W."/>
            <person name="Wilson R.K."/>
        </authorList>
    </citation>
    <scope>NUCLEOTIDE SEQUENCE</scope>
</reference>
<protein>
    <submittedName>
        <fullName evidence="1">Uncharacterized protein</fullName>
    </submittedName>
</protein>
<evidence type="ECO:0000313" key="2">
    <source>
        <dbReference type="Proteomes" id="UP000233100"/>
    </source>
</evidence>
<keyword evidence="2" id="KW-1185">Reference proteome</keyword>
<name>A0A7N9CS48_MACFA</name>
<dbReference type="GeneTree" id="ENSGT01120000271815"/>